<reference evidence="2" key="1">
    <citation type="journal article" date="2019" name="Int. J. Syst. Evol. Microbiol.">
        <title>The Global Catalogue of Microorganisms (GCM) 10K type strain sequencing project: providing services to taxonomists for standard genome sequencing and annotation.</title>
        <authorList>
            <consortium name="The Broad Institute Genomics Platform"/>
            <consortium name="The Broad Institute Genome Sequencing Center for Infectious Disease"/>
            <person name="Wu L."/>
            <person name="Ma J."/>
        </authorList>
    </citation>
    <scope>NUCLEOTIDE SEQUENCE [LARGE SCALE GENOMIC DNA]</scope>
    <source>
        <strain evidence="2">CGMCC 1.6964</strain>
    </source>
</reference>
<gene>
    <name evidence="1" type="ORF">GCM10010969_35270</name>
</gene>
<evidence type="ECO:0000313" key="2">
    <source>
        <dbReference type="Proteomes" id="UP000606653"/>
    </source>
</evidence>
<accession>A0ABQ2LA25</accession>
<evidence type="ECO:0000313" key="1">
    <source>
        <dbReference type="EMBL" id="GGO07094.1"/>
    </source>
</evidence>
<dbReference type="EMBL" id="BMLN01000013">
    <property type="protein sequence ID" value="GGO07094.1"/>
    <property type="molecule type" value="Genomic_DNA"/>
</dbReference>
<keyword evidence="2" id="KW-1185">Reference proteome</keyword>
<organism evidence="1 2">
    <name type="scientific">Saccharibacillus kuerlensis</name>
    <dbReference type="NCBI Taxonomy" id="459527"/>
    <lineage>
        <taxon>Bacteria</taxon>
        <taxon>Bacillati</taxon>
        <taxon>Bacillota</taxon>
        <taxon>Bacilli</taxon>
        <taxon>Bacillales</taxon>
        <taxon>Paenibacillaceae</taxon>
        <taxon>Saccharibacillus</taxon>
    </lineage>
</organism>
<proteinExistence type="predicted"/>
<name>A0ABQ2LA25_9BACL</name>
<dbReference type="Proteomes" id="UP000606653">
    <property type="component" value="Unassembled WGS sequence"/>
</dbReference>
<comment type="caution">
    <text evidence="1">The sequence shown here is derived from an EMBL/GenBank/DDBJ whole genome shotgun (WGS) entry which is preliminary data.</text>
</comment>
<protein>
    <submittedName>
        <fullName evidence="1">Uncharacterized protein</fullName>
    </submittedName>
</protein>
<dbReference type="RefSeq" id="WP_018977681.1">
    <property type="nucleotide sequence ID" value="NZ_BMLN01000013.1"/>
</dbReference>
<sequence length="655" mass="73562">MTDTAVQAAESKFEQALQTLEQAKPFAKSLYQTEVFQRAIDLAHTDEGLDLLKTHAARFDAAGVFSGGPWEDASKLQPGFVGGSLKLKGVNSVVELMSELRMLAIARGEYEHPGVTADEARTFLNEVMALNLNFLFPAETEEARIESGEHLERANRLFRLLSRELSLKAISRKIVEEIDRLTTQRPIMVGRIVNMIRTAEKMLEEDIDADTRSSLEHYVKATGTPTPFSERHSDLRDYGRFLREASEEELLQEAEAFARMMHSTGLVSAYHATFIRHANRKNHDLIAAALGLDDIGRAFLDTQHELVRDMIQVAVTPETCQILYGFAGMLNRGLLSQDALLPSLRRLFEIDIHPDVHKILLSEEHKRSGIGPNAVLLGGTISVLGQPLGVGQGLNPTCQSARAISLWSQHAQNQLLEYIVRAARDNDIDITFEGEVIFSSQLEGGVAEEIHQELDPVSKVLVPHLDKIYNEMMKRTLLRLEDGHKWVNPAFYGEWIQRGFINLVDPLTGAVVNFSAFVKLFYATHHPDYNNGYELIYPNPVGIYITNVSGELLGLHAVSIQRVAKDESGEWRIYFYNPNNDSGQNWGQGIEPSVKGHGEFEGEASLPFAQFVARMYAFHYNPYEQGDTYMVETEIVEEIEKMARESWGVGYTWAL</sequence>